<dbReference type="KEGG" id="vg:9925953"/>
<organism evidence="1 2">
    <name type="scientific">Acinetobacter phage Acj61</name>
    <dbReference type="NCBI Taxonomy" id="760732"/>
    <lineage>
        <taxon>Viruses</taxon>
        <taxon>Duplodnaviria</taxon>
        <taxon>Heunggongvirae</taxon>
        <taxon>Uroviricota</taxon>
        <taxon>Caudoviricetes</taxon>
        <taxon>Pantevenvirales</taxon>
        <taxon>Straboviridae</taxon>
        <taxon>Twarogvirinae</taxon>
        <taxon>Lasallevirus</taxon>
        <taxon>Lasallevirus Acj61</taxon>
        <taxon>Acinetobacter virus Acj61</taxon>
    </lineage>
</organism>
<dbReference type="GeneID" id="9925953"/>
<reference evidence="1 2" key="1">
    <citation type="journal article" date="2010" name="Virol. J.">
        <title>Genomes of the T4-related bacteriophages as windows on microbial genome evolution.</title>
        <authorList>
            <person name="Petrov V.M."/>
            <person name="Ratnayaka S."/>
            <person name="Nolan J.M."/>
            <person name="Miller E.S."/>
            <person name="Karam J.D."/>
        </authorList>
    </citation>
    <scope>NUCLEOTIDE SEQUENCE [LARGE SCALE GENOMIC DNA]</scope>
</reference>
<sequence length="91" mass="10019">MKYFAIALALLVSSGCTEAQSSYVYEPKIVTNISFECINGILVLDVVQTIDDEEAATLHQIAQYPTGQIIQCVQPVEKDSKSSLQPKPRMV</sequence>
<evidence type="ECO:0000313" key="2">
    <source>
        <dbReference type="Proteomes" id="UP000008730"/>
    </source>
</evidence>
<dbReference type="RefSeq" id="YP_004009679.1">
    <property type="nucleotide sequence ID" value="NC_014661.1"/>
</dbReference>
<dbReference type="EMBL" id="GU911519">
    <property type="protein sequence ID" value="ADG36027.1"/>
    <property type="molecule type" value="Genomic_DNA"/>
</dbReference>
<protein>
    <submittedName>
        <fullName evidence="1">Uncharacterized protein</fullName>
    </submittedName>
</protein>
<accession>E5E443</accession>
<evidence type="ECO:0000313" key="1">
    <source>
        <dbReference type="EMBL" id="ADG36027.1"/>
    </source>
</evidence>
<gene>
    <name evidence="1" type="ORF">Acj61p062</name>
</gene>
<keyword evidence="2" id="KW-1185">Reference proteome</keyword>
<dbReference type="Proteomes" id="UP000008730">
    <property type="component" value="Segment"/>
</dbReference>
<name>E5E443_9CAUD</name>
<proteinExistence type="predicted"/>
<dbReference type="PROSITE" id="PS51257">
    <property type="entry name" value="PROKAR_LIPOPROTEIN"/>
    <property type="match status" value="1"/>
</dbReference>